<evidence type="ECO:0000313" key="2">
    <source>
        <dbReference type="EMBL" id="QPL05502.1"/>
    </source>
</evidence>
<keyword evidence="3" id="KW-1185">Reference proteome</keyword>
<sequence length="342" mass="38010">MLFTFNYDAGASAIEVWLVWILVFAALFGFNEVTRRFKWVGFAAFVALPLVLSVLWFTVLSETTYTDWFHLAKVYSATAGCIGFWCIRYLQGTRKDGTTWRLADNRLALSFPPFILALNICEAVARDIQVGLQYVGGGTADGMWVVGGPWNYMNAAAGVLNIITITGWMGIVVRRKVKGDGSRDMLWPDMLWFWIIAYDLWNFAYTYNCLPGHAWYCGFALLLAPTLCSFTLGKGAWLQHRAHTLALWCMFAQTVPAFIDEGAFHVSSTYSTTSLTLVSAAALLCNVLVAAYMALKVVRTRKNPYTGELYGDLAAQREVKALGEPSNVVDADGRLVRHGLVA</sequence>
<feature type="transmembrane region" description="Helical" evidence="1">
    <location>
        <begin position="213"/>
        <end position="233"/>
    </location>
</feature>
<dbReference type="EMBL" id="CP063989">
    <property type="protein sequence ID" value="QPL05502.1"/>
    <property type="molecule type" value="Genomic_DNA"/>
</dbReference>
<proteinExistence type="predicted"/>
<keyword evidence="1" id="KW-0472">Membrane</keyword>
<dbReference type="KEGG" id="arep:ID810_00405"/>
<keyword evidence="1" id="KW-0812">Transmembrane</keyword>
<feature type="transmembrane region" description="Helical" evidence="1">
    <location>
        <begin position="245"/>
        <end position="264"/>
    </location>
</feature>
<protein>
    <submittedName>
        <fullName evidence="2">Uncharacterized protein</fullName>
    </submittedName>
</protein>
<feature type="transmembrane region" description="Helical" evidence="1">
    <location>
        <begin position="12"/>
        <end position="30"/>
    </location>
</feature>
<feature type="transmembrane region" description="Helical" evidence="1">
    <location>
        <begin position="68"/>
        <end position="87"/>
    </location>
</feature>
<feature type="transmembrane region" description="Helical" evidence="1">
    <location>
        <begin position="37"/>
        <end position="56"/>
    </location>
</feature>
<gene>
    <name evidence="2" type="ORF">ID810_00405</name>
</gene>
<evidence type="ECO:0000313" key="3">
    <source>
        <dbReference type="Proteomes" id="UP000594637"/>
    </source>
</evidence>
<dbReference type="InterPro" id="IPR043747">
    <property type="entry name" value="DUF5692"/>
</dbReference>
<dbReference type="RefSeq" id="WP_196781510.1">
    <property type="nucleotide sequence ID" value="NZ_CP063989.1"/>
</dbReference>
<feature type="transmembrane region" description="Helical" evidence="1">
    <location>
        <begin position="185"/>
        <end position="207"/>
    </location>
</feature>
<evidence type="ECO:0000256" key="1">
    <source>
        <dbReference type="SAM" id="Phobius"/>
    </source>
</evidence>
<dbReference type="AlphaFoldDB" id="A0A7T0LKX0"/>
<feature type="transmembrane region" description="Helical" evidence="1">
    <location>
        <begin position="276"/>
        <end position="295"/>
    </location>
</feature>
<name>A0A7T0LKX0_9ACTO</name>
<organism evidence="2 3">
    <name type="scientific">Actinomyces respiraculi</name>
    <dbReference type="NCBI Taxonomy" id="2744574"/>
    <lineage>
        <taxon>Bacteria</taxon>
        <taxon>Bacillati</taxon>
        <taxon>Actinomycetota</taxon>
        <taxon>Actinomycetes</taxon>
        <taxon>Actinomycetales</taxon>
        <taxon>Actinomycetaceae</taxon>
        <taxon>Actinomyces</taxon>
    </lineage>
</organism>
<feature type="transmembrane region" description="Helical" evidence="1">
    <location>
        <begin position="152"/>
        <end position="173"/>
    </location>
</feature>
<keyword evidence="1" id="KW-1133">Transmembrane helix</keyword>
<dbReference type="Pfam" id="PF18948">
    <property type="entry name" value="DUF5692"/>
    <property type="match status" value="1"/>
</dbReference>
<feature type="transmembrane region" description="Helical" evidence="1">
    <location>
        <begin position="107"/>
        <end position="125"/>
    </location>
</feature>
<reference evidence="2 3" key="1">
    <citation type="submission" date="2020-11" db="EMBL/GenBank/DDBJ databases">
        <title>Actinomyces sp. ZJ750.</title>
        <authorList>
            <person name="Zhou J."/>
        </authorList>
    </citation>
    <scope>NUCLEOTIDE SEQUENCE [LARGE SCALE GENOMIC DNA]</scope>
    <source>
        <strain evidence="2 3">ZJ750</strain>
    </source>
</reference>
<dbReference type="Proteomes" id="UP000594637">
    <property type="component" value="Chromosome"/>
</dbReference>
<accession>A0A7T0LKX0</accession>